<keyword evidence="2" id="KW-1185">Reference proteome</keyword>
<dbReference type="Proteomes" id="UP000308705">
    <property type="component" value="Unassembled WGS sequence"/>
</dbReference>
<organism evidence="1 2">
    <name type="scientific">Herbidospora galbida</name>
    <dbReference type="NCBI Taxonomy" id="2575442"/>
    <lineage>
        <taxon>Bacteria</taxon>
        <taxon>Bacillati</taxon>
        <taxon>Actinomycetota</taxon>
        <taxon>Actinomycetes</taxon>
        <taxon>Streptosporangiales</taxon>
        <taxon>Streptosporangiaceae</taxon>
        <taxon>Herbidospora</taxon>
    </lineage>
</organism>
<proteinExistence type="predicted"/>
<comment type="caution">
    <text evidence="1">The sequence shown here is derived from an EMBL/GenBank/DDBJ whole genome shotgun (WGS) entry which is preliminary data.</text>
</comment>
<protein>
    <submittedName>
        <fullName evidence="1">Transposase</fullName>
    </submittedName>
</protein>
<sequence length="59" mass="6683">MRSRWVGPDGYAIVPGLFGDRQVLRVERHGRHLADCFSVDEVARFVDLADLCEVVSLRP</sequence>
<evidence type="ECO:0000313" key="1">
    <source>
        <dbReference type="EMBL" id="TKK86769.1"/>
    </source>
</evidence>
<dbReference type="EMBL" id="SZQA01000019">
    <property type="protein sequence ID" value="TKK86769.1"/>
    <property type="molecule type" value="Genomic_DNA"/>
</dbReference>
<dbReference type="OrthoDB" id="3541815at2"/>
<name>A0A4U3ME41_9ACTN</name>
<gene>
    <name evidence="1" type="ORF">FDA94_20125</name>
</gene>
<dbReference type="AlphaFoldDB" id="A0A4U3ME41"/>
<evidence type="ECO:0000313" key="2">
    <source>
        <dbReference type="Proteomes" id="UP000308705"/>
    </source>
</evidence>
<reference evidence="1 2" key="1">
    <citation type="submission" date="2019-04" db="EMBL/GenBank/DDBJ databases">
        <title>Herbidospora sp. NEAU-GS14.nov., a novel actinomycete isolated from soil.</title>
        <authorList>
            <person name="Han L."/>
        </authorList>
    </citation>
    <scope>NUCLEOTIDE SEQUENCE [LARGE SCALE GENOMIC DNA]</scope>
    <source>
        <strain evidence="1 2">NEAU-GS14</strain>
    </source>
</reference>
<accession>A0A4U3ME41</accession>